<evidence type="ECO:0000256" key="1">
    <source>
        <dbReference type="SAM" id="MobiDB-lite"/>
    </source>
</evidence>
<dbReference type="PhylomeDB" id="A0A0G4FYC3"/>
<feature type="compositionally biased region" description="Basic and acidic residues" evidence="1">
    <location>
        <begin position="8"/>
        <end position="18"/>
    </location>
</feature>
<feature type="region of interest" description="Disordered" evidence="1">
    <location>
        <begin position="1"/>
        <end position="43"/>
    </location>
</feature>
<dbReference type="VEuPathDB" id="CryptoDB:Cvel_19386"/>
<name>A0A0G4FYC3_9ALVE</name>
<dbReference type="AlphaFoldDB" id="A0A0G4FYC3"/>
<dbReference type="EMBL" id="CDMZ01000736">
    <property type="protein sequence ID" value="CEM20447.1"/>
    <property type="molecule type" value="Genomic_DNA"/>
</dbReference>
<gene>
    <name evidence="2" type="ORF">Cvel_19386</name>
</gene>
<sequence length="167" mass="18028">MATPIQTRGDRGKEEKGSGHAMVIPSRVPPSRRSGGGDTETQALGAEGVVVMESVVVAVMVDDLESGRSAGAMKREKCPRHMVSVARRAIRKGAVYHILRLQIRSSPGEFGACRVQGLHEIHEGEKNMEMKGKGKGGSETVNDFLSSLLADHPVFSSPDLSEVREFF</sequence>
<proteinExistence type="predicted"/>
<accession>A0A0G4FYC3</accession>
<evidence type="ECO:0000313" key="2">
    <source>
        <dbReference type="EMBL" id="CEM20447.1"/>
    </source>
</evidence>
<protein>
    <submittedName>
        <fullName evidence="2">Uncharacterized protein</fullName>
    </submittedName>
</protein>
<reference evidence="2" key="1">
    <citation type="submission" date="2014-11" db="EMBL/GenBank/DDBJ databases">
        <authorList>
            <person name="Otto D Thomas"/>
            <person name="Naeem Raeece"/>
        </authorList>
    </citation>
    <scope>NUCLEOTIDE SEQUENCE</scope>
</reference>
<organism evidence="2">
    <name type="scientific">Chromera velia CCMP2878</name>
    <dbReference type="NCBI Taxonomy" id="1169474"/>
    <lineage>
        <taxon>Eukaryota</taxon>
        <taxon>Sar</taxon>
        <taxon>Alveolata</taxon>
        <taxon>Colpodellida</taxon>
        <taxon>Chromeraceae</taxon>
        <taxon>Chromera</taxon>
    </lineage>
</organism>